<gene>
    <name evidence="2" type="ORF">RM479_17180</name>
</gene>
<feature type="region of interest" description="Disordered" evidence="1">
    <location>
        <begin position="24"/>
        <end position="58"/>
    </location>
</feature>
<evidence type="ECO:0000256" key="1">
    <source>
        <dbReference type="SAM" id="MobiDB-lite"/>
    </source>
</evidence>
<accession>A0ABU2MC48</accession>
<protein>
    <submittedName>
        <fullName evidence="2">Uncharacterized protein</fullName>
    </submittedName>
</protein>
<dbReference type="EMBL" id="JAVREP010000011">
    <property type="protein sequence ID" value="MDT0330148.1"/>
    <property type="molecule type" value="Genomic_DNA"/>
</dbReference>
<organism evidence="2 3">
    <name type="scientific">Nocardiopsis lambiniae</name>
    <dbReference type="NCBI Taxonomy" id="3075539"/>
    <lineage>
        <taxon>Bacteria</taxon>
        <taxon>Bacillati</taxon>
        <taxon>Actinomycetota</taxon>
        <taxon>Actinomycetes</taxon>
        <taxon>Streptosporangiales</taxon>
        <taxon>Nocardiopsidaceae</taxon>
        <taxon>Nocardiopsis</taxon>
    </lineage>
</organism>
<evidence type="ECO:0000313" key="2">
    <source>
        <dbReference type="EMBL" id="MDT0330148.1"/>
    </source>
</evidence>
<proteinExistence type="predicted"/>
<keyword evidence="3" id="KW-1185">Reference proteome</keyword>
<evidence type="ECO:0000313" key="3">
    <source>
        <dbReference type="Proteomes" id="UP001183390"/>
    </source>
</evidence>
<reference evidence="3" key="1">
    <citation type="submission" date="2023-07" db="EMBL/GenBank/DDBJ databases">
        <title>30 novel species of actinomycetes from the DSMZ collection.</title>
        <authorList>
            <person name="Nouioui I."/>
        </authorList>
    </citation>
    <scope>NUCLEOTIDE SEQUENCE [LARGE SCALE GENOMIC DNA]</scope>
    <source>
        <strain evidence="3">DSM 44743</strain>
    </source>
</reference>
<dbReference type="RefSeq" id="WP_311512728.1">
    <property type="nucleotide sequence ID" value="NZ_JAVREP010000011.1"/>
</dbReference>
<feature type="compositionally biased region" description="Basic and acidic residues" evidence="1">
    <location>
        <begin position="32"/>
        <end position="42"/>
    </location>
</feature>
<name>A0ABU2MC48_9ACTN</name>
<dbReference type="Proteomes" id="UP001183390">
    <property type="component" value="Unassembled WGS sequence"/>
</dbReference>
<sequence>MARVRGLEVMEHLLTVASWEFSPGSERLWTPSEDRGEQERDGFPPAVDPTGPMPGDVGSIQVFECRSRPGRPSAFSFDRS</sequence>
<comment type="caution">
    <text evidence="2">The sequence shown here is derived from an EMBL/GenBank/DDBJ whole genome shotgun (WGS) entry which is preliminary data.</text>
</comment>